<evidence type="ECO:0000313" key="14">
    <source>
        <dbReference type="EMBL" id="VUG18003.1"/>
    </source>
</evidence>
<dbReference type="PANTHER" id="PTHR43840">
    <property type="entry name" value="MITOCHONDRIAL METAL TRANSPORTER 1-RELATED"/>
    <property type="match status" value="1"/>
</dbReference>
<dbReference type="Gene3D" id="1.20.1510.10">
    <property type="entry name" value="Cation efflux protein transmembrane domain"/>
    <property type="match status" value="1"/>
</dbReference>
<evidence type="ECO:0000256" key="3">
    <source>
        <dbReference type="ARBA" id="ARBA00022434"/>
    </source>
</evidence>
<evidence type="ECO:0000256" key="2">
    <source>
        <dbReference type="ARBA" id="ARBA00008873"/>
    </source>
</evidence>
<feature type="domain" description="Cation efflux protein transmembrane" evidence="13">
    <location>
        <begin position="182"/>
        <end position="272"/>
    </location>
</feature>
<evidence type="ECO:0000256" key="6">
    <source>
        <dbReference type="ARBA" id="ARBA00022692"/>
    </source>
</evidence>
<comment type="similarity">
    <text evidence="2">Belongs to the cation diffusion facilitator (CDF) transporter (TC 2.A.4) family. SLC30A subfamily.</text>
</comment>
<evidence type="ECO:0000256" key="9">
    <source>
        <dbReference type="ARBA" id="ARBA00023136"/>
    </source>
</evidence>
<reference evidence="14 15" key="1">
    <citation type="submission" date="2019-07" db="EMBL/GenBank/DDBJ databases">
        <authorList>
            <person name="Friedrich A."/>
            <person name="Schacherer J."/>
        </authorList>
    </citation>
    <scope>NUCLEOTIDE SEQUENCE [LARGE SCALE GENOMIC DNA]</scope>
</reference>
<feature type="transmembrane region" description="Helical" evidence="12">
    <location>
        <begin position="250"/>
        <end position="268"/>
    </location>
</feature>
<comment type="subcellular location">
    <subcellularLocation>
        <location evidence="1">Membrane</location>
        <topology evidence="1">Multi-pass membrane protein</topology>
    </subcellularLocation>
</comment>
<dbReference type="GO" id="GO:0016020">
    <property type="term" value="C:membrane"/>
    <property type="evidence" value="ECO:0007669"/>
    <property type="project" value="UniProtKB-SubCell"/>
</dbReference>
<dbReference type="GO" id="GO:0006879">
    <property type="term" value="P:intracellular iron ion homeostasis"/>
    <property type="evidence" value="ECO:0007669"/>
    <property type="project" value="UniProtKB-KW"/>
</dbReference>
<dbReference type="Proteomes" id="UP000478008">
    <property type="component" value="Unassembled WGS sequence"/>
</dbReference>
<accession>A0A7D9GZH6</accession>
<keyword evidence="15" id="KW-1185">Reference proteome</keyword>
<dbReference type="SUPFAM" id="SSF161111">
    <property type="entry name" value="Cation efflux protein transmembrane domain-like"/>
    <property type="match status" value="1"/>
</dbReference>
<dbReference type="InterPro" id="IPR058533">
    <property type="entry name" value="Cation_efflux_TM"/>
</dbReference>
<evidence type="ECO:0000256" key="4">
    <source>
        <dbReference type="ARBA" id="ARBA00022448"/>
    </source>
</evidence>
<proteinExistence type="inferred from homology"/>
<evidence type="ECO:0000313" key="15">
    <source>
        <dbReference type="Proteomes" id="UP000478008"/>
    </source>
</evidence>
<evidence type="ECO:0000256" key="5">
    <source>
        <dbReference type="ARBA" id="ARBA00022496"/>
    </source>
</evidence>
<evidence type="ECO:0000256" key="11">
    <source>
        <dbReference type="SAM" id="MobiDB-lite"/>
    </source>
</evidence>
<evidence type="ECO:0000256" key="12">
    <source>
        <dbReference type="SAM" id="Phobius"/>
    </source>
</evidence>
<dbReference type="EMBL" id="CABFWN010000002">
    <property type="protein sequence ID" value="VUG18003.1"/>
    <property type="molecule type" value="Genomic_DNA"/>
</dbReference>
<dbReference type="GO" id="GO:0005739">
    <property type="term" value="C:mitochondrion"/>
    <property type="evidence" value="ECO:0007669"/>
    <property type="project" value="UniProtKB-ARBA"/>
</dbReference>
<keyword evidence="7 12" id="KW-1133">Transmembrane helix</keyword>
<keyword evidence="3" id="KW-0408">Iron</keyword>
<dbReference type="InterPro" id="IPR027469">
    <property type="entry name" value="Cation_efflux_TMD_sf"/>
</dbReference>
<feature type="region of interest" description="Disordered" evidence="11">
    <location>
        <begin position="376"/>
        <end position="407"/>
    </location>
</feature>
<comment type="function">
    <text evidence="10">Mitochondrial metal transporter involved in mitochondrial iron accumulation.</text>
</comment>
<keyword evidence="5" id="KW-0410">Iron transport</keyword>
<feature type="region of interest" description="Disordered" evidence="11">
    <location>
        <begin position="1"/>
        <end position="20"/>
    </location>
</feature>
<evidence type="ECO:0000256" key="7">
    <source>
        <dbReference type="ARBA" id="ARBA00022989"/>
    </source>
</evidence>
<evidence type="ECO:0000259" key="13">
    <source>
        <dbReference type="Pfam" id="PF01545"/>
    </source>
</evidence>
<keyword evidence="3" id="KW-0409">Iron storage</keyword>
<protein>
    <submittedName>
        <fullName evidence="14">DEBR0S2_21352g1_1</fullName>
    </submittedName>
</protein>
<evidence type="ECO:0000256" key="8">
    <source>
        <dbReference type="ARBA" id="ARBA00023065"/>
    </source>
</evidence>
<dbReference type="FunFam" id="1.20.1510.10:FF:000013">
    <property type="entry name" value="Cation efflux family protein"/>
    <property type="match status" value="1"/>
</dbReference>
<feature type="compositionally biased region" description="Basic and acidic residues" evidence="11">
    <location>
        <begin position="376"/>
        <end position="393"/>
    </location>
</feature>
<dbReference type="GO" id="GO:0006826">
    <property type="term" value="P:iron ion transport"/>
    <property type="evidence" value="ECO:0007669"/>
    <property type="project" value="UniProtKB-KW"/>
</dbReference>
<evidence type="ECO:0000256" key="10">
    <source>
        <dbReference type="ARBA" id="ARBA00055037"/>
    </source>
</evidence>
<sequence length="407" mass="45461">MSQIMDHGYHSHSHGNSAHSHSHISSQEAVKLYDPKKLANKGVRITWIGFCVNFVMAVAKLIGGVVFHSQSLVADSVHSFSDLISDVLTLSTVKYTTKKPNESYPLGYGKVETFGSLMVSAILLYAGLEIGFGSLFSIIGPYLSTATAKVMHALPFHDHSAGLDDLGSSAVADSLQTADINAAWLALGSIIAKEWLFRATKKVGEEMNSKVLIANAWHHRVDSMTSVVAMVTISAGYFLNIYWMDSVGGLIVALLVTRVGISGFFQSFKELIDKAMPRDDRRYMDIEDAINVHLMNMDRNILIKQLDVMPSGTNMNVVLKLGVSEFNNKYENQLTLNKMGSIAEVLRGTIIKDFHNVKNMSVQFISNDEVEEIPEDNRKENEIREKSMELKKEHKERRRRRIEMYTA</sequence>
<feature type="transmembrane region" description="Helical" evidence="12">
    <location>
        <begin position="122"/>
        <end position="143"/>
    </location>
</feature>
<gene>
    <name evidence="14" type="ORF">DEBR0S2_21352G</name>
</gene>
<keyword evidence="6 12" id="KW-0812">Transmembrane</keyword>
<dbReference type="PANTHER" id="PTHR43840:SF15">
    <property type="entry name" value="MITOCHONDRIAL METAL TRANSPORTER 1-RELATED"/>
    <property type="match status" value="1"/>
</dbReference>
<dbReference type="Pfam" id="PF01545">
    <property type="entry name" value="Cation_efflux"/>
    <property type="match status" value="2"/>
</dbReference>
<evidence type="ECO:0000256" key="1">
    <source>
        <dbReference type="ARBA" id="ARBA00004141"/>
    </source>
</evidence>
<feature type="domain" description="Cation efflux protein transmembrane" evidence="13">
    <location>
        <begin position="47"/>
        <end position="139"/>
    </location>
</feature>
<name>A0A7D9GZH6_DEKBR</name>
<feature type="transmembrane region" description="Helical" evidence="12">
    <location>
        <begin position="45"/>
        <end position="67"/>
    </location>
</feature>
<dbReference type="GO" id="GO:0008324">
    <property type="term" value="F:monoatomic cation transmembrane transporter activity"/>
    <property type="evidence" value="ECO:0007669"/>
    <property type="project" value="InterPro"/>
</dbReference>
<keyword evidence="8" id="KW-0406">Ion transport</keyword>
<organism evidence="14 15">
    <name type="scientific">Dekkera bruxellensis</name>
    <name type="common">Brettanomyces custersii</name>
    <dbReference type="NCBI Taxonomy" id="5007"/>
    <lineage>
        <taxon>Eukaryota</taxon>
        <taxon>Fungi</taxon>
        <taxon>Dikarya</taxon>
        <taxon>Ascomycota</taxon>
        <taxon>Saccharomycotina</taxon>
        <taxon>Pichiomycetes</taxon>
        <taxon>Pichiales</taxon>
        <taxon>Pichiaceae</taxon>
        <taxon>Brettanomyces</taxon>
    </lineage>
</organism>
<keyword evidence="4" id="KW-0813">Transport</keyword>
<dbReference type="AlphaFoldDB" id="A0A7D9GZH6"/>
<dbReference type="InterPro" id="IPR050291">
    <property type="entry name" value="CDF_Transporter"/>
</dbReference>
<keyword evidence="9 12" id="KW-0472">Membrane</keyword>